<dbReference type="InterPro" id="IPR010775">
    <property type="entry name" value="DUF1365"/>
</dbReference>
<dbReference type="Pfam" id="PF07103">
    <property type="entry name" value="DUF1365"/>
    <property type="match status" value="1"/>
</dbReference>
<comment type="caution">
    <text evidence="1">The sequence shown here is derived from an EMBL/GenBank/DDBJ whole genome shotgun (WGS) entry which is preliminary data.</text>
</comment>
<name>A0A8J7MR47_9RHOB</name>
<evidence type="ECO:0000313" key="1">
    <source>
        <dbReference type="EMBL" id="MBL4927325.1"/>
    </source>
</evidence>
<gene>
    <name evidence="1" type="ORF">JI744_04325</name>
</gene>
<reference evidence="1" key="1">
    <citation type="submission" date="2021-01" db="EMBL/GenBank/DDBJ databases">
        <title>Genome seq and assembly of Tabrizicola sp. KVB23.</title>
        <authorList>
            <person name="Chhetri G."/>
        </authorList>
    </citation>
    <scope>NUCLEOTIDE SEQUENCE</scope>
    <source>
        <strain evidence="1">KVB23</strain>
    </source>
</reference>
<dbReference type="AlphaFoldDB" id="A0A8J7MR47"/>
<sequence length="259" mass="28762">MRGLAASLAAGEVRRIPAQTTHARRGGIRHAFRYHVDYMILCPETARPRQLFSIDRLNLASFHSRDHGGPRGQGRGAAWAREVLGEAGLDTAGLTIALITQPRLLGLWFTPVSFWLALCGDDLLAVIAEVNNTFGHRHSYLCHLPDFAPITPQDEMVAQKVFYVSPFQRIAGSYRFHFDLRPDRFGVRIAQIDGAEGLIATMTGPITPLRSRDLLASLIRRPGGAARVLTLIFWNALRLRLKGARYQSPPPPPAQEISR</sequence>
<dbReference type="PANTHER" id="PTHR33973">
    <property type="entry name" value="OS07G0153300 PROTEIN"/>
    <property type="match status" value="1"/>
</dbReference>
<accession>A0A8J7MR47</accession>
<dbReference type="PANTHER" id="PTHR33973:SF4">
    <property type="entry name" value="OS07G0153300 PROTEIN"/>
    <property type="match status" value="1"/>
</dbReference>
<dbReference type="Proteomes" id="UP000619033">
    <property type="component" value="Unassembled WGS sequence"/>
</dbReference>
<dbReference type="EMBL" id="JAESVP010000002">
    <property type="protein sequence ID" value="MBL4927325.1"/>
    <property type="molecule type" value="Genomic_DNA"/>
</dbReference>
<dbReference type="RefSeq" id="WP_202658468.1">
    <property type="nucleotide sequence ID" value="NZ_JAESVP010000002.1"/>
</dbReference>
<organism evidence="1 2">
    <name type="scientific">Fuscibacter oryzae</name>
    <dbReference type="NCBI Taxonomy" id="2803939"/>
    <lineage>
        <taxon>Bacteria</taxon>
        <taxon>Pseudomonadati</taxon>
        <taxon>Pseudomonadota</taxon>
        <taxon>Alphaproteobacteria</taxon>
        <taxon>Rhodobacterales</taxon>
        <taxon>Paracoccaceae</taxon>
        <taxon>Fuscibacter</taxon>
    </lineage>
</organism>
<proteinExistence type="predicted"/>
<evidence type="ECO:0000313" key="2">
    <source>
        <dbReference type="Proteomes" id="UP000619033"/>
    </source>
</evidence>
<keyword evidence="2" id="KW-1185">Reference proteome</keyword>
<protein>
    <submittedName>
        <fullName evidence="1">DUF1365 domain-containing protein</fullName>
    </submittedName>
</protein>